<evidence type="ECO:0000313" key="1">
    <source>
        <dbReference type="EMBL" id="GMI33563.1"/>
    </source>
</evidence>
<sequence>FTLDGADCPGLINGLADILGKHGMNIDRVETTVDHEQPHGGTSLFQMEGICVHPGPLPEEWSPEAIIEELEDWADANNCDVALESMDEGGDWDEGQLMKDFHDEASVQERKYGRTA</sequence>
<dbReference type="PANTHER" id="PTHR34875">
    <property type="entry name" value="UPF0237 PROTEIN MJ1558"/>
    <property type="match status" value="1"/>
</dbReference>
<reference evidence="1 2" key="1">
    <citation type="journal article" date="2023" name="Commun. Biol.">
        <title>Genome analysis of Parmales, the sister group of diatoms, reveals the evolutionary specialization of diatoms from phago-mixotrophs to photoautotrophs.</title>
        <authorList>
            <person name="Ban H."/>
            <person name="Sato S."/>
            <person name="Yoshikawa S."/>
            <person name="Yamada K."/>
            <person name="Nakamura Y."/>
            <person name="Ichinomiya M."/>
            <person name="Sato N."/>
            <person name="Blanc-Mathieu R."/>
            <person name="Endo H."/>
            <person name="Kuwata A."/>
            <person name="Ogata H."/>
        </authorList>
    </citation>
    <scope>NUCLEOTIDE SEQUENCE [LARGE SCALE GENOMIC DNA]</scope>
</reference>
<accession>A0ABQ6MVW8</accession>
<gene>
    <name evidence="1" type="ORF">TeGR_g12966</name>
</gene>
<dbReference type="EMBL" id="BRYB01006107">
    <property type="protein sequence ID" value="GMI33563.1"/>
    <property type="molecule type" value="Genomic_DNA"/>
</dbReference>
<protein>
    <recommendedName>
        <fullName evidence="3">ACT domain-containing protein</fullName>
    </recommendedName>
</protein>
<organism evidence="1 2">
    <name type="scientific">Tetraparma gracilis</name>
    <dbReference type="NCBI Taxonomy" id="2962635"/>
    <lineage>
        <taxon>Eukaryota</taxon>
        <taxon>Sar</taxon>
        <taxon>Stramenopiles</taxon>
        <taxon>Ochrophyta</taxon>
        <taxon>Bolidophyceae</taxon>
        <taxon>Parmales</taxon>
        <taxon>Triparmaceae</taxon>
        <taxon>Tetraparma</taxon>
    </lineage>
</organism>
<comment type="caution">
    <text evidence="1">The sequence shown here is derived from an EMBL/GenBank/DDBJ whole genome shotgun (WGS) entry which is preliminary data.</text>
</comment>
<evidence type="ECO:0000313" key="2">
    <source>
        <dbReference type="Proteomes" id="UP001165060"/>
    </source>
</evidence>
<dbReference type="InterPro" id="IPR045865">
    <property type="entry name" value="ACT-like_dom_sf"/>
</dbReference>
<feature type="non-terminal residue" evidence="1">
    <location>
        <position position="1"/>
    </location>
</feature>
<proteinExistence type="predicted"/>
<dbReference type="SUPFAM" id="SSF55021">
    <property type="entry name" value="ACT-like"/>
    <property type="match status" value="1"/>
</dbReference>
<keyword evidence="2" id="KW-1185">Reference proteome</keyword>
<name>A0ABQ6MVW8_9STRA</name>
<dbReference type="InterPro" id="IPR050990">
    <property type="entry name" value="UPF0237/GcvR_regulator"/>
</dbReference>
<evidence type="ECO:0008006" key="3">
    <source>
        <dbReference type="Google" id="ProtNLM"/>
    </source>
</evidence>
<dbReference type="PANTHER" id="PTHR34875:SF6">
    <property type="entry name" value="UPF0237 PROTEIN MJ1558"/>
    <property type="match status" value="1"/>
</dbReference>
<dbReference type="Gene3D" id="3.30.70.260">
    <property type="match status" value="1"/>
</dbReference>
<dbReference type="Proteomes" id="UP001165060">
    <property type="component" value="Unassembled WGS sequence"/>
</dbReference>